<dbReference type="PANTHER" id="PTHR47315">
    <property type="entry name" value="FIBROUS SHEATH INTERACTING PROTEIN 2"/>
    <property type="match status" value="1"/>
</dbReference>
<dbReference type="AlphaFoldDB" id="A0AB34I4E6"/>
<dbReference type="Proteomes" id="UP001159641">
    <property type="component" value="Unassembled WGS sequence"/>
</dbReference>
<evidence type="ECO:0000259" key="2">
    <source>
        <dbReference type="Pfam" id="PF15783"/>
    </source>
</evidence>
<feature type="region of interest" description="Disordered" evidence="1">
    <location>
        <begin position="558"/>
        <end position="694"/>
    </location>
</feature>
<dbReference type="InterPro" id="IPR038891">
    <property type="entry name" value="FSIP2"/>
</dbReference>
<reference evidence="3 4" key="1">
    <citation type="submission" date="2022-11" db="EMBL/GenBank/DDBJ databases">
        <title>Whole genome sequence of Eschrichtius robustus ER-17-0199.</title>
        <authorList>
            <person name="Bruniche-Olsen A."/>
            <person name="Black A.N."/>
            <person name="Fields C.J."/>
            <person name="Walden K."/>
            <person name="Dewoody J.A."/>
        </authorList>
    </citation>
    <scope>NUCLEOTIDE SEQUENCE [LARGE SCALE GENOMIC DNA]</scope>
    <source>
        <strain evidence="3">ER-17-0199</strain>
        <tissue evidence="3">Blubber</tissue>
    </source>
</reference>
<dbReference type="EMBL" id="JAIQCJ010000250">
    <property type="protein sequence ID" value="KAJ8797449.1"/>
    <property type="molecule type" value="Genomic_DNA"/>
</dbReference>
<evidence type="ECO:0000313" key="4">
    <source>
        <dbReference type="Proteomes" id="UP001159641"/>
    </source>
</evidence>
<name>A0AB34I4E6_ESCRO</name>
<accession>A0AB34I4E6</accession>
<feature type="compositionally biased region" description="Basic and acidic residues" evidence="1">
    <location>
        <begin position="615"/>
        <end position="632"/>
    </location>
</feature>
<proteinExistence type="predicted"/>
<gene>
    <name evidence="3" type="ORF">J1605_001756</name>
</gene>
<feature type="domain" description="Fibrous sheath-interacting protein 2 C-terminal" evidence="2">
    <location>
        <begin position="822"/>
        <end position="919"/>
    </location>
</feature>
<dbReference type="Pfam" id="PF15783">
    <property type="entry name" value="FSIP2"/>
    <property type="match status" value="2"/>
</dbReference>
<feature type="domain" description="Fibrous sheath-interacting protein 2 C-terminal" evidence="2">
    <location>
        <begin position="2"/>
        <end position="344"/>
    </location>
</feature>
<organism evidence="3 4">
    <name type="scientific">Eschrichtius robustus</name>
    <name type="common">California gray whale</name>
    <name type="synonym">Eschrichtius gibbosus</name>
    <dbReference type="NCBI Taxonomy" id="9764"/>
    <lineage>
        <taxon>Eukaryota</taxon>
        <taxon>Metazoa</taxon>
        <taxon>Chordata</taxon>
        <taxon>Craniata</taxon>
        <taxon>Vertebrata</taxon>
        <taxon>Euteleostomi</taxon>
        <taxon>Mammalia</taxon>
        <taxon>Eutheria</taxon>
        <taxon>Laurasiatheria</taxon>
        <taxon>Artiodactyla</taxon>
        <taxon>Whippomorpha</taxon>
        <taxon>Cetacea</taxon>
        <taxon>Mysticeti</taxon>
        <taxon>Eschrichtiidae</taxon>
        <taxon>Eschrichtius</taxon>
    </lineage>
</organism>
<evidence type="ECO:0000256" key="1">
    <source>
        <dbReference type="SAM" id="MobiDB-lite"/>
    </source>
</evidence>
<feature type="compositionally biased region" description="Basic and acidic residues" evidence="1">
    <location>
        <begin position="661"/>
        <end position="675"/>
    </location>
</feature>
<sequence length="919" mass="103248">MASLIIQEIIENHLQPFLCEEGLPHSTTPLDEISNMVKEVLSEVTGSHRPQKPSSLGMDFYPNAFVEEIVARLFSKLFDPKYNTECDLDKVTQKIVNSINNHFNKAKIFILHDDQEQPFPTVDTDTVDELVNSVYENVLKQHGLAPEADNKELKDSDIFVENITNLIIAAISDYLFHPLFSGDLSASSYATLTAENIIQNIFCGITEPTQPSQHLSPYNILQPYTFLEDIIRVLLSRIFPSSSNMVLYSETPKDRSGINRSEISSKLISDIRMKISQHEIRFSKDEDETESVYSEDAAQRLVDSTFRNILQNSGSQEAVEHDNTSSDNVLIDRIAEDTIYKLLAHMFPSSETETEPNEEEVPPDYEFVNSASKLTDDIITEISEHEIRLAKAEEHIKRQVDKVSDSVYDEVIDIYGSKNVQKHDRSNIVIEMIAVLAKKAISAFQIQPLFSGSWSSTFFSFLDVDSIIQRVQHLPYKTFTKINRSLKENPVSSLEQLSTLIPLTSDLKDKMDTLEIDGRALNGKENFKKEKTPMKTGSIQKPVCTNIHSIMKSEVTTLASGSVGGVPKKKKEDEKKKESSTGKDNEKVSKLTSTTTSVKSKDTQEPDLGTALTKNEIKKKDRLARRDEKGQGDKAAYVTQADGKDFAQPASMNSAKQNVPAKEEENEKSKDKEIKSTPSKWDNPQNPPENKPGIFPANFLEDVISEIVNKLIFSSSSDTDDACQNVSKGVNQAELYDTAMKLIDSLLKEFSDAQIKVLNPDQGSRFLPSEDNISSVHKVPLRQKELSVEKRPPKKMIIMDNIPPMHNTAPATKIPSSDQAPFMAKIPSINKMLVNKIVHPSICNILQEYRSQDSICEDIKSNVEKLARRLANAVIEEIFQHQLNLLLYDETPDSVCLLLESKEVMIKVHKVAQTACKEC</sequence>
<comment type="caution">
    <text evidence="3">The sequence shown here is derived from an EMBL/GenBank/DDBJ whole genome shotgun (WGS) entry which is preliminary data.</text>
</comment>
<evidence type="ECO:0000313" key="3">
    <source>
        <dbReference type="EMBL" id="KAJ8797449.1"/>
    </source>
</evidence>
<feature type="compositionally biased region" description="Basic and acidic residues" evidence="1">
    <location>
        <begin position="570"/>
        <end position="589"/>
    </location>
</feature>
<protein>
    <recommendedName>
        <fullName evidence="2">Fibrous sheath-interacting protein 2 C-terminal domain-containing protein</fullName>
    </recommendedName>
</protein>
<dbReference type="PANTHER" id="PTHR47315:SF3">
    <property type="entry name" value="FIBROUS SHEATH-INTERACTING PROTEIN 2-LIKE"/>
    <property type="match status" value="1"/>
</dbReference>
<dbReference type="InterPro" id="IPR031554">
    <property type="entry name" value="FSIP2_C"/>
</dbReference>
<keyword evidence="4" id="KW-1185">Reference proteome</keyword>